<dbReference type="GO" id="GO:0016747">
    <property type="term" value="F:acyltransferase activity, transferring groups other than amino-acyl groups"/>
    <property type="evidence" value="ECO:0007669"/>
    <property type="project" value="InterPro"/>
</dbReference>
<accession>A0AAD3TST5</accession>
<dbReference type="AlphaFoldDB" id="A0AAD3TST5"/>
<comment type="caution">
    <text evidence="2">The sequence shown here is derived from an EMBL/GenBank/DDBJ whole genome shotgun (WGS) entry which is preliminary data.</text>
</comment>
<dbReference type="PROSITE" id="PS51186">
    <property type="entry name" value="GNAT"/>
    <property type="match status" value="1"/>
</dbReference>
<dbReference type="Pfam" id="PF13508">
    <property type="entry name" value="Acetyltransf_7"/>
    <property type="match status" value="1"/>
</dbReference>
<organism evidence="2 3">
    <name type="scientific">Cutaneotrichosporon spelunceum</name>
    <dbReference type="NCBI Taxonomy" id="1672016"/>
    <lineage>
        <taxon>Eukaryota</taxon>
        <taxon>Fungi</taxon>
        <taxon>Dikarya</taxon>
        <taxon>Basidiomycota</taxon>
        <taxon>Agaricomycotina</taxon>
        <taxon>Tremellomycetes</taxon>
        <taxon>Trichosporonales</taxon>
        <taxon>Trichosporonaceae</taxon>
        <taxon>Cutaneotrichosporon</taxon>
    </lineage>
</organism>
<dbReference type="Proteomes" id="UP001222932">
    <property type="component" value="Unassembled WGS sequence"/>
</dbReference>
<dbReference type="PANTHER" id="PTHR42791:SF1">
    <property type="entry name" value="N-ACETYLTRANSFERASE DOMAIN-CONTAINING PROTEIN"/>
    <property type="match status" value="1"/>
</dbReference>
<protein>
    <recommendedName>
        <fullName evidence="1">N-acetyltransferase domain-containing protein</fullName>
    </recommendedName>
</protein>
<evidence type="ECO:0000313" key="3">
    <source>
        <dbReference type="Proteomes" id="UP001222932"/>
    </source>
</evidence>
<dbReference type="Gene3D" id="3.40.630.30">
    <property type="match status" value="1"/>
</dbReference>
<keyword evidence="3" id="KW-1185">Reference proteome</keyword>
<sequence length="237" mass="26316">MLARGHTCALRTACVTRSRSFASEAITTRLVPGSEITSAQQERMVDVLTNSFLSYPEHTLMWGDNRKINRTLMEASVAHSIAKHRVWLAETESEIVGVGLWTDPGATWITEEDVHAVFGGVIELIEPKFLQFVMEDMLPGQAVLQDEYSPSCAVDWHFGAMLGVDPKAQSQGIGGKIMAEVIKRARDVPVVLHTQGPKNLYFYNKHGFKVAATHDFVLPNGETWGDNLMVHRPDGWA</sequence>
<dbReference type="EMBL" id="BTCM01000002">
    <property type="protein sequence ID" value="GMK55780.1"/>
    <property type="molecule type" value="Genomic_DNA"/>
</dbReference>
<name>A0AAD3TST5_9TREE</name>
<dbReference type="SUPFAM" id="SSF55729">
    <property type="entry name" value="Acyl-CoA N-acyltransferases (Nat)"/>
    <property type="match status" value="1"/>
</dbReference>
<reference evidence="2" key="2">
    <citation type="submission" date="2023-06" db="EMBL/GenBank/DDBJ databases">
        <authorList>
            <person name="Kobayashi Y."/>
            <person name="Kayamori A."/>
            <person name="Aoki K."/>
            <person name="Shiwa Y."/>
            <person name="Fujita N."/>
            <person name="Sugita T."/>
            <person name="Iwasaki W."/>
            <person name="Tanaka N."/>
            <person name="Takashima M."/>
        </authorList>
    </citation>
    <scope>NUCLEOTIDE SEQUENCE</scope>
    <source>
        <strain evidence="2">HIS016</strain>
    </source>
</reference>
<evidence type="ECO:0000259" key="1">
    <source>
        <dbReference type="PROSITE" id="PS51186"/>
    </source>
</evidence>
<dbReference type="PANTHER" id="PTHR42791">
    <property type="entry name" value="GNAT FAMILY ACETYLTRANSFERASE"/>
    <property type="match status" value="1"/>
</dbReference>
<reference evidence="2" key="1">
    <citation type="journal article" date="2023" name="BMC Genomics">
        <title>Chromosome-level genome assemblies of Cutaneotrichosporon spp. (Trichosporonales, Basidiomycota) reveal imbalanced evolution between nucleotide sequences and chromosome synteny.</title>
        <authorList>
            <person name="Kobayashi Y."/>
            <person name="Kayamori A."/>
            <person name="Aoki K."/>
            <person name="Shiwa Y."/>
            <person name="Matsutani M."/>
            <person name="Fujita N."/>
            <person name="Sugita T."/>
            <person name="Iwasaki W."/>
            <person name="Tanaka N."/>
            <person name="Takashima M."/>
        </authorList>
    </citation>
    <scope>NUCLEOTIDE SEQUENCE</scope>
    <source>
        <strain evidence="2">HIS016</strain>
    </source>
</reference>
<proteinExistence type="predicted"/>
<dbReference type="InterPro" id="IPR052523">
    <property type="entry name" value="Trichothecene_AcTrans"/>
</dbReference>
<feature type="domain" description="N-acetyltransferase" evidence="1">
    <location>
        <begin position="70"/>
        <end position="234"/>
    </location>
</feature>
<dbReference type="InterPro" id="IPR000182">
    <property type="entry name" value="GNAT_dom"/>
</dbReference>
<dbReference type="CDD" id="cd04301">
    <property type="entry name" value="NAT_SF"/>
    <property type="match status" value="1"/>
</dbReference>
<evidence type="ECO:0000313" key="2">
    <source>
        <dbReference type="EMBL" id="GMK55780.1"/>
    </source>
</evidence>
<gene>
    <name evidence="2" type="ORF">CspeluHIS016_0208360</name>
</gene>
<dbReference type="InterPro" id="IPR016181">
    <property type="entry name" value="Acyl_CoA_acyltransferase"/>
</dbReference>